<dbReference type="InterPro" id="IPR032675">
    <property type="entry name" value="LRR_dom_sf"/>
</dbReference>
<gene>
    <name evidence="1" type="ORF">BGZ65_010403</name>
</gene>
<comment type="caution">
    <text evidence="1">The sequence shown here is derived from an EMBL/GenBank/DDBJ whole genome shotgun (WGS) entry which is preliminary data.</text>
</comment>
<dbReference type="AlphaFoldDB" id="A0A9P6IPH1"/>
<dbReference type="SUPFAM" id="SSF52047">
    <property type="entry name" value="RNI-like"/>
    <property type="match status" value="1"/>
</dbReference>
<sequence length="473" mass="54168">MFDIPELRLSFYSDPDDIEFDPIPIQDILLVLDYSHVLTQLDVPGPVLCHNPPFVRLFLDLVATSLPLLQRLTFNQALVDPTKGFQLLEVCFNHPRLVDLQCDFFMGDSQYPVIVPDRIYDPHFAILLKSLQDADKMKAESGEPTGLRLKSLLLPKIESGYPQAFLFPFLRSQLPNLERLGIPRIHNSYDDRELIETISKGCPKLQHIASYDCPEDRDDESSVITIIRSCVRSGLRSFHGHYFDDFNYFLEPRGMIANLVEHHANTLEEVELLDCEGAESYDIASVLMKCRNLKKFRVQASDLGEAVIEFQEVVSEDWVCHDIKVLHLLLGRDTFVPAGKTKEEVVAQAAKTVYGRIGCLSKLEEVSLGSDANCFETRGGGFTEDLTLEHGWLAELAELKELRHFQMVTDFWSSMGQAEVEFMDANWPKLERITIGYNLLDEDVFCQPHWHWLKKKRPHTIMSTIDWGRLSYC</sequence>
<dbReference type="Gene3D" id="3.80.10.10">
    <property type="entry name" value="Ribonuclease Inhibitor"/>
    <property type="match status" value="1"/>
</dbReference>
<evidence type="ECO:0000313" key="1">
    <source>
        <dbReference type="EMBL" id="KAF9939474.1"/>
    </source>
</evidence>
<proteinExistence type="predicted"/>
<evidence type="ECO:0000313" key="2">
    <source>
        <dbReference type="Proteomes" id="UP000749646"/>
    </source>
</evidence>
<dbReference type="OrthoDB" id="2405020at2759"/>
<name>A0A9P6IPH1_9FUNG</name>
<keyword evidence="2" id="KW-1185">Reference proteome</keyword>
<organism evidence="1 2">
    <name type="scientific">Modicella reniformis</name>
    <dbReference type="NCBI Taxonomy" id="1440133"/>
    <lineage>
        <taxon>Eukaryota</taxon>
        <taxon>Fungi</taxon>
        <taxon>Fungi incertae sedis</taxon>
        <taxon>Mucoromycota</taxon>
        <taxon>Mortierellomycotina</taxon>
        <taxon>Mortierellomycetes</taxon>
        <taxon>Mortierellales</taxon>
        <taxon>Mortierellaceae</taxon>
        <taxon>Modicella</taxon>
    </lineage>
</organism>
<protein>
    <submittedName>
        <fullName evidence="1">Uncharacterized protein</fullName>
    </submittedName>
</protein>
<reference evidence="1" key="1">
    <citation type="journal article" date="2020" name="Fungal Divers.">
        <title>Resolving the Mortierellaceae phylogeny through synthesis of multi-gene phylogenetics and phylogenomics.</title>
        <authorList>
            <person name="Vandepol N."/>
            <person name="Liber J."/>
            <person name="Desiro A."/>
            <person name="Na H."/>
            <person name="Kennedy M."/>
            <person name="Barry K."/>
            <person name="Grigoriev I.V."/>
            <person name="Miller A.N."/>
            <person name="O'Donnell K."/>
            <person name="Stajich J.E."/>
            <person name="Bonito G."/>
        </authorList>
    </citation>
    <scope>NUCLEOTIDE SEQUENCE</scope>
    <source>
        <strain evidence="1">MES-2147</strain>
    </source>
</reference>
<dbReference type="EMBL" id="JAAAHW010009527">
    <property type="protein sequence ID" value="KAF9939474.1"/>
    <property type="molecule type" value="Genomic_DNA"/>
</dbReference>
<dbReference type="Proteomes" id="UP000749646">
    <property type="component" value="Unassembled WGS sequence"/>
</dbReference>
<accession>A0A9P6IPH1</accession>